<dbReference type="OrthoDB" id="671439at2759"/>
<dbReference type="InterPro" id="IPR023213">
    <property type="entry name" value="CAT-like_dom_sf"/>
</dbReference>
<keyword evidence="2" id="KW-0808">Transferase</keyword>
<protein>
    <submittedName>
        <fullName evidence="5">Uncharacterized protein</fullName>
    </submittedName>
</protein>
<evidence type="ECO:0000256" key="2">
    <source>
        <dbReference type="ARBA" id="ARBA00022679"/>
    </source>
</evidence>
<evidence type="ECO:0000313" key="5">
    <source>
        <dbReference type="EMBL" id="CAA7399921.1"/>
    </source>
</evidence>
<proteinExistence type="inferred from homology"/>
<evidence type="ECO:0000256" key="4">
    <source>
        <dbReference type="SAM" id="MobiDB-lite"/>
    </source>
</evidence>
<keyword evidence="6" id="KW-1185">Reference proteome</keyword>
<evidence type="ECO:0000256" key="1">
    <source>
        <dbReference type="ARBA" id="ARBA00009861"/>
    </source>
</evidence>
<evidence type="ECO:0000313" key="6">
    <source>
        <dbReference type="Proteomes" id="UP000663760"/>
    </source>
</evidence>
<accession>A0A7I8KQQ5</accession>
<dbReference type="PANTHER" id="PTHR31642">
    <property type="entry name" value="TRICHOTHECENE 3-O-ACETYLTRANSFERASE"/>
    <property type="match status" value="1"/>
</dbReference>
<dbReference type="GO" id="GO:0016747">
    <property type="term" value="F:acyltransferase activity, transferring groups other than amino-acyl groups"/>
    <property type="evidence" value="ECO:0007669"/>
    <property type="project" value="TreeGrafter"/>
</dbReference>
<dbReference type="PANTHER" id="PTHR31642:SF231">
    <property type="entry name" value="BAHD FAMILY ACYLTRANSFERASE, CLADE V"/>
    <property type="match status" value="1"/>
</dbReference>
<dbReference type="InterPro" id="IPR050317">
    <property type="entry name" value="Plant_Fungal_Acyltransferase"/>
</dbReference>
<keyword evidence="3" id="KW-0012">Acyltransferase</keyword>
<feature type="region of interest" description="Disordered" evidence="4">
    <location>
        <begin position="214"/>
        <end position="239"/>
    </location>
</feature>
<dbReference type="Gene3D" id="3.30.559.10">
    <property type="entry name" value="Chloramphenicol acetyltransferase-like domain"/>
    <property type="match status" value="2"/>
</dbReference>
<dbReference type="Pfam" id="PF02458">
    <property type="entry name" value="Transferase"/>
    <property type="match status" value="1"/>
</dbReference>
<comment type="similarity">
    <text evidence="1">Belongs to the plant acyltransferase family.</text>
</comment>
<dbReference type="EMBL" id="LR746270">
    <property type="protein sequence ID" value="CAA7399921.1"/>
    <property type="molecule type" value="Genomic_DNA"/>
</dbReference>
<dbReference type="AlphaFoldDB" id="A0A7I8KQQ5"/>
<dbReference type="Proteomes" id="UP000663760">
    <property type="component" value="Chromosome 7"/>
</dbReference>
<evidence type="ECO:0000256" key="3">
    <source>
        <dbReference type="ARBA" id="ARBA00023315"/>
    </source>
</evidence>
<organism evidence="5 6">
    <name type="scientific">Spirodela intermedia</name>
    <name type="common">Intermediate duckweed</name>
    <dbReference type="NCBI Taxonomy" id="51605"/>
    <lineage>
        <taxon>Eukaryota</taxon>
        <taxon>Viridiplantae</taxon>
        <taxon>Streptophyta</taxon>
        <taxon>Embryophyta</taxon>
        <taxon>Tracheophyta</taxon>
        <taxon>Spermatophyta</taxon>
        <taxon>Magnoliopsida</taxon>
        <taxon>Liliopsida</taxon>
        <taxon>Araceae</taxon>
        <taxon>Lemnoideae</taxon>
        <taxon>Spirodela</taxon>
    </lineage>
</organism>
<sequence>MEVSDRDVERGEVELLVPHGGDLERTERVFLSNIDQTVAFPVETVFFFRASPGDTLNVIDRVKRAVSVVVSGKYYFMAGRLALDSSSTRLELLCNNAGVPFAGSESRLRMAELGDVSLPNQSFQRLVLRTVGGAAAGELSEATVFTVQVTRFSCGGFSVGFVTNHCVLDGRSAADMFVAIAAVCRGESLKSGGICNDRSCLRARDPPQIDYMHNEYTEQSNGGGAALPPSSFTSPGRSSAAAAGRQDELCYRVFPFSGDDIRRLKDRAAAGDGRSSTFEALVAHIWRARTRAVLRRPEEASTVVFAVDVRSRMSPPLPEGFVGNAVAAAAASAAAAEVVENPISFCAEKVREAVGRVTDRYVRSAVDWLEVHRGVPATGAGGFFVSAWWKLPFHELDFGHGRPVYGGPVASPMEEFVLLLHGGAAAHGGGISVWVMLERGKMEKLTTYMAEI</sequence>
<name>A0A7I8KQQ5_SPIIN</name>
<reference evidence="5" key="1">
    <citation type="submission" date="2020-02" db="EMBL/GenBank/DDBJ databases">
        <authorList>
            <person name="Scholz U."/>
            <person name="Mascher M."/>
            <person name="Fiebig A."/>
        </authorList>
    </citation>
    <scope>NUCLEOTIDE SEQUENCE</scope>
</reference>
<gene>
    <name evidence="5" type="ORF">SI8410_07010591</name>
</gene>